<keyword evidence="2" id="KW-1185">Reference proteome</keyword>
<reference evidence="1 2" key="1">
    <citation type="submission" date="2015-12" db="EMBL/GenBank/DDBJ databases">
        <title>The genome of Folsomia candida.</title>
        <authorList>
            <person name="Faddeeva A."/>
            <person name="Derks M.F."/>
            <person name="Anvar Y."/>
            <person name="Smit S."/>
            <person name="Van Straalen N."/>
            <person name="Roelofs D."/>
        </authorList>
    </citation>
    <scope>NUCLEOTIDE SEQUENCE [LARGE SCALE GENOMIC DNA]</scope>
    <source>
        <strain evidence="1 2">VU population</strain>
        <tissue evidence="1">Whole body</tissue>
    </source>
</reference>
<dbReference type="OrthoDB" id="10692453at2759"/>
<dbReference type="Proteomes" id="UP000198287">
    <property type="component" value="Unassembled WGS sequence"/>
</dbReference>
<gene>
    <name evidence="1" type="ORF">Fcan01_28639</name>
</gene>
<dbReference type="AlphaFoldDB" id="A0A226CT18"/>
<sequence>MEFSSETYHKPMKGAMLDQSEYNSDSEFNFSRKPLEDTATELDDINKCVWWMMNDDDGEGSLRILSLNQFDTIIENHERRKRLRPIFRKRMCPTQNFKSPSIFEQCPSTTEKPITNGQTTASSASHLILSLFPKLRNIFRHIPSSSKTLSMSNLLRLCDELLLLLLLLGGEDVELGRNIDPIMGQTGIQRLNILNMRFTNGRRI</sequence>
<protein>
    <submittedName>
        <fullName evidence="1">Uncharacterized protein</fullName>
    </submittedName>
</protein>
<accession>A0A226CT18</accession>
<comment type="caution">
    <text evidence="1">The sequence shown here is derived from an EMBL/GenBank/DDBJ whole genome shotgun (WGS) entry which is preliminary data.</text>
</comment>
<organism evidence="1 2">
    <name type="scientific">Folsomia candida</name>
    <name type="common">Springtail</name>
    <dbReference type="NCBI Taxonomy" id="158441"/>
    <lineage>
        <taxon>Eukaryota</taxon>
        <taxon>Metazoa</taxon>
        <taxon>Ecdysozoa</taxon>
        <taxon>Arthropoda</taxon>
        <taxon>Hexapoda</taxon>
        <taxon>Collembola</taxon>
        <taxon>Entomobryomorpha</taxon>
        <taxon>Isotomoidea</taxon>
        <taxon>Isotomidae</taxon>
        <taxon>Proisotominae</taxon>
        <taxon>Folsomia</taxon>
    </lineage>
</organism>
<dbReference type="EMBL" id="LNIX01000093">
    <property type="protein sequence ID" value="OXA36602.1"/>
    <property type="molecule type" value="Genomic_DNA"/>
</dbReference>
<name>A0A226CT18_FOLCA</name>
<proteinExistence type="predicted"/>
<evidence type="ECO:0000313" key="2">
    <source>
        <dbReference type="Proteomes" id="UP000198287"/>
    </source>
</evidence>
<evidence type="ECO:0000313" key="1">
    <source>
        <dbReference type="EMBL" id="OXA36602.1"/>
    </source>
</evidence>